<dbReference type="GO" id="GO:0006897">
    <property type="term" value="P:endocytosis"/>
    <property type="evidence" value="ECO:0007669"/>
    <property type="project" value="TreeGrafter"/>
</dbReference>
<dbReference type="GO" id="GO:0005886">
    <property type="term" value="C:plasma membrane"/>
    <property type="evidence" value="ECO:0007669"/>
    <property type="project" value="TreeGrafter"/>
</dbReference>
<keyword evidence="1" id="KW-1185">Reference proteome</keyword>
<dbReference type="PANTHER" id="PTHR10796">
    <property type="entry name" value="PATCHED-RELATED"/>
    <property type="match status" value="1"/>
</dbReference>
<reference evidence="2" key="1">
    <citation type="submission" date="2016-11" db="UniProtKB">
        <authorList>
            <consortium name="WormBaseParasite"/>
        </authorList>
    </citation>
    <scope>IDENTIFICATION</scope>
</reference>
<evidence type="ECO:0000313" key="1">
    <source>
        <dbReference type="Proteomes" id="UP000095281"/>
    </source>
</evidence>
<organism evidence="1 2">
    <name type="scientific">Meloidogyne hapla</name>
    <name type="common">Root-knot nematode worm</name>
    <dbReference type="NCBI Taxonomy" id="6305"/>
    <lineage>
        <taxon>Eukaryota</taxon>
        <taxon>Metazoa</taxon>
        <taxon>Ecdysozoa</taxon>
        <taxon>Nematoda</taxon>
        <taxon>Chromadorea</taxon>
        <taxon>Rhabditida</taxon>
        <taxon>Tylenchina</taxon>
        <taxon>Tylenchomorpha</taxon>
        <taxon>Tylenchoidea</taxon>
        <taxon>Meloidogynidae</taxon>
        <taxon>Meloidogyninae</taxon>
        <taxon>Meloidogyne</taxon>
    </lineage>
</organism>
<dbReference type="AlphaFoldDB" id="A0A1I8BWD5"/>
<evidence type="ECO:0000313" key="2">
    <source>
        <dbReference type="WBParaSite" id="MhA1_Contig64.frz3.gene21"/>
    </source>
</evidence>
<proteinExistence type="predicted"/>
<sequence length="256" mass="29457">MHLIKFIHLKFENIFNFLGHFVYRWRWIVIIICAENAPSRYEYNVAREFFQELGGLFHLVVAMQASDGGNLLRPDYIDKALEIEEYLQFGLKIEFDGRQLAYSDFCGSQCENSDVVQIFLSLYRNWQQHQIKMEIKTDKSGAAKLTYPSMDIFGNQIYLGNNIFQVLLNNRSGIVESVCLIVLYFPAICPNSTIEQITKRWEIAVLEYSKKTQTDSLVKLSLTSEGLVSEEVRQTGTEVIPLMPVSVVAMILFTVI</sequence>
<dbReference type="Proteomes" id="UP000095281">
    <property type="component" value="Unplaced"/>
</dbReference>
<dbReference type="PANTHER" id="PTHR10796:SF112">
    <property type="entry name" value="PATCHED-RELATED PROTEIN 18"/>
    <property type="match status" value="1"/>
</dbReference>
<accession>A0A1I8BWD5</accession>
<dbReference type="InterPro" id="IPR051697">
    <property type="entry name" value="Patched_domain-protein"/>
</dbReference>
<dbReference type="WBParaSite" id="MhA1_Contig64.frz3.gene21">
    <property type="protein sequence ID" value="MhA1_Contig64.frz3.gene21"/>
    <property type="gene ID" value="MhA1_Contig64.frz3.gene21"/>
</dbReference>
<protein>
    <submittedName>
        <fullName evidence="2">Uncharacterized protein</fullName>
    </submittedName>
</protein>
<dbReference type="GO" id="GO:0018996">
    <property type="term" value="P:molting cycle, collagen and cuticulin-based cuticle"/>
    <property type="evidence" value="ECO:0007669"/>
    <property type="project" value="TreeGrafter"/>
</dbReference>
<name>A0A1I8BWD5_MELHA</name>
<dbReference type="OMA" id="EDNIHCK"/>
<dbReference type="GO" id="GO:0030659">
    <property type="term" value="C:cytoplasmic vesicle membrane"/>
    <property type="evidence" value="ECO:0007669"/>
    <property type="project" value="TreeGrafter"/>
</dbReference>